<feature type="transmembrane region" description="Helical" evidence="7">
    <location>
        <begin position="6"/>
        <end position="23"/>
    </location>
</feature>
<keyword evidence="3 7" id="KW-0812">Transmembrane</keyword>
<evidence type="ECO:0000256" key="6">
    <source>
        <dbReference type="ARBA" id="ARBA00023136"/>
    </source>
</evidence>
<protein>
    <recommendedName>
        <fullName evidence="8">Cytochrome C biogenesis protein transmembrane domain-containing protein</fullName>
    </recommendedName>
</protein>
<accession>A0A7C5Q750</accession>
<keyword evidence="5 7" id="KW-1133">Transmembrane helix</keyword>
<dbReference type="Pfam" id="PF02683">
    <property type="entry name" value="DsbD_TM"/>
    <property type="match status" value="1"/>
</dbReference>
<dbReference type="AlphaFoldDB" id="A0A7C5Q750"/>
<feature type="transmembrane region" description="Helical" evidence="7">
    <location>
        <begin position="183"/>
        <end position="214"/>
    </location>
</feature>
<evidence type="ECO:0000256" key="5">
    <source>
        <dbReference type="ARBA" id="ARBA00022989"/>
    </source>
</evidence>
<feature type="transmembrane region" description="Helical" evidence="7">
    <location>
        <begin position="299"/>
        <end position="323"/>
    </location>
</feature>
<reference evidence="9" key="1">
    <citation type="journal article" date="2020" name="mSystems">
        <title>Genome- and Community-Level Interaction Insights into Carbon Utilization and Element Cycling Functions of Hydrothermarchaeota in Hydrothermal Sediment.</title>
        <authorList>
            <person name="Zhou Z."/>
            <person name="Liu Y."/>
            <person name="Xu W."/>
            <person name="Pan J."/>
            <person name="Luo Z.H."/>
            <person name="Li M."/>
        </authorList>
    </citation>
    <scope>NUCLEOTIDE SEQUENCE [LARGE SCALE GENOMIC DNA]</scope>
    <source>
        <strain evidence="9">HyVt-501</strain>
    </source>
</reference>
<dbReference type="GO" id="GO:0017004">
    <property type="term" value="P:cytochrome complex assembly"/>
    <property type="evidence" value="ECO:0007669"/>
    <property type="project" value="UniProtKB-KW"/>
</dbReference>
<gene>
    <name evidence="9" type="ORF">ENJ61_00765</name>
</gene>
<feature type="transmembrane region" description="Helical" evidence="7">
    <location>
        <begin position="145"/>
        <end position="163"/>
    </location>
</feature>
<feature type="domain" description="Cytochrome C biogenesis protein transmembrane" evidence="8">
    <location>
        <begin position="183"/>
        <end position="386"/>
    </location>
</feature>
<evidence type="ECO:0000256" key="3">
    <source>
        <dbReference type="ARBA" id="ARBA00022692"/>
    </source>
</evidence>
<keyword evidence="6 7" id="KW-0472">Membrane</keyword>
<proteinExistence type="inferred from homology"/>
<feature type="transmembrane region" description="Helical" evidence="7">
    <location>
        <begin position="90"/>
        <end position="108"/>
    </location>
</feature>
<dbReference type="EMBL" id="DRNB01000021">
    <property type="protein sequence ID" value="HHJ63418.1"/>
    <property type="molecule type" value="Genomic_DNA"/>
</dbReference>
<dbReference type="InterPro" id="IPR003834">
    <property type="entry name" value="Cyt_c_assmbl_TM_dom"/>
</dbReference>
<keyword evidence="4" id="KW-0201">Cytochrome c-type biogenesis</keyword>
<dbReference type="Proteomes" id="UP000885792">
    <property type="component" value="Unassembled WGS sequence"/>
</dbReference>
<dbReference type="GO" id="GO:0016020">
    <property type="term" value="C:membrane"/>
    <property type="evidence" value="ECO:0007669"/>
    <property type="project" value="UniProtKB-SubCell"/>
</dbReference>
<feature type="transmembrane region" description="Helical" evidence="7">
    <location>
        <begin position="61"/>
        <end position="78"/>
    </location>
</feature>
<feature type="transmembrane region" description="Helical" evidence="7">
    <location>
        <begin position="335"/>
        <end position="355"/>
    </location>
</feature>
<comment type="caution">
    <text evidence="9">The sequence shown here is derived from an EMBL/GenBank/DDBJ whole genome shotgun (WGS) entry which is preliminary data.</text>
</comment>
<feature type="transmembrane region" description="Helical" evidence="7">
    <location>
        <begin position="367"/>
        <end position="385"/>
    </location>
</feature>
<evidence type="ECO:0000313" key="9">
    <source>
        <dbReference type="EMBL" id="HHJ63418.1"/>
    </source>
</evidence>
<evidence type="ECO:0000256" key="7">
    <source>
        <dbReference type="SAM" id="Phobius"/>
    </source>
</evidence>
<organism evidence="9">
    <name type="scientific">Aquifex aeolicus</name>
    <dbReference type="NCBI Taxonomy" id="63363"/>
    <lineage>
        <taxon>Bacteria</taxon>
        <taxon>Pseudomonadati</taxon>
        <taxon>Aquificota</taxon>
        <taxon>Aquificia</taxon>
        <taxon>Aquificales</taxon>
        <taxon>Aquificaceae</taxon>
        <taxon>Aquifex</taxon>
    </lineage>
</organism>
<feature type="transmembrane region" description="Helical" evidence="7">
    <location>
        <begin position="226"/>
        <end position="251"/>
    </location>
</feature>
<sequence>MAFQLSLPLVLFAGILPFLNPCADDASKRILPSLLMRLFLFNLIALGIHLTKDTVPVQEEVLAVFQVLTALFFLILFPTLKESARSSPTLLPFPAAVPLLLIVLYAFYLDSPFLILNLYALGVFLLHLSAPLLGEKLPVFRMLPAASVLTGFLLLAALGPWIGSGKISLYLSSFFEGTHSPLILIPLMFSLGFLTSLGPSTLPFLPLVFGVLVTRRKTRGEIFKSVLGFALAFVITHSTVGVLASAGAIVLTDVFRVGIFSLLLSLLLLLIALNLLNVLPFRLNLTRISPFRNPGMNSLLLGIAYTFSLCPSCTSLLLGAVVLSASTDSLPLSALYMGIYATGRAVPVFLSGIVVEKLSGFLKRNHLLINRLVGVLFLFLSLFFFKNFLEVFP</sequence>
<feature type="transmembrane region" description="Helical" evidence="7">
    <location>
        <begin position="114"/>
        <end position="133"/>
    </location>
</feature>
<dbReference type="PANTHER" id="PTHR31272">
    <property type="entry name" value="CYTOCHROME C-TYPE BIOGENESIS PROTEIN HI_1454-RELATED"/>
    <property type="match status" value="1"/>
</dbReference>
<dbReference type="PANTHER" id="PTHR31272:SF9">
    <property type="entry name" value="BLL1027 PROTEIN"/>
    <property type="match status" value="1"/>
</dbReference>
<evidence type="ECO:0000256" key="4">
    <source>
        <dbReference type="ARBA" id="ARBA00022748"/>
    </source>
</evidence>
<feature type="transmembrane region" description="Helical" evidence="7">
    <location>
        <begin position="30"/>
        <end position="49"/>
    </location>
</feature>
<comment type="similarity">
    <text evidence="2">Belongs to the DsbD family.</text>
</comment>
<comment type="subcellular location">
    <subcellularLocation>
        <location evidence="1">Membrane</location>
        <topology evidence="1">Multi-pass membrane protein</topology>
    </subcellularLocation>
</comment>
<evidence type="ECO:0000259" key="8">
    <source>
        <dbReference type="Pfam" id="PF02683"/>
    </source>
</evidence>
<feature type="transmembrane region" description="Helical" evidence="7">
    <location>
        <begin position="257"/>
        <end position="279"/>
    </location>
</feature>
<evidence type="ECO:0000256" key="1">
    <source>
        <dbReference type="ARBA" id="ARBA00004141"/>
    </source>
</evidence>
<evidence type="ECO:0000256" key="2">
    <source>
        <dbReference type="ARBA" id="ARBA00006143"/>
    </source>
</evidence>
<dbReference type="InterPro" id="IPR051790">
    <property type="entry name" value="Cytochrome_c-biogenesis_DsbD"/>
</dbReference>
<name>A0A7C5Q750_AQUAO</name>